<dbReference type="InterPro" id="IPR000873">
    <property type="entry name" value="AMP-dep_synth/lig_dom"/>
</dbReference>
<dbReference type="PROSITE" id="PS00455">
    <property type="entry name" value="AMP_BINDING"/>
    <property type="match status" value="1"/>
</dbReference>
<dbReference type="Pfam" id="PF00501">
    <property type="entry name" value="AMP-binding"/>
    <property type="match status" value="1"/>
</dbReference>
<organism evidence="5">
    <name type="scientific">uncultured Woeseiaceae bacterium</name>
    <dbReference type="NCBI Taxonomy" id="1983305"/>
    <lineage>
        <taxon>Bacteria</taxon>
        <taxon>Pseudomonadati</taxon>
        <taxon>Pseudomonadota</taxon>
        <taxon>Gammaproteobacteria</taxon>
        <taxon>Woeseiales</taxon>
        <taxon>Woeseiaceae</taxon>
        <taxon>environmental samples</taxon>
    </lineage>
</organism>
<comment type="similarity">
    <text evidence="1">Belongs to the ATP-dependent AMP-binding enzyme family.</text>
</comment>
<dbReference type="AlphaFoldDB" id="A0A7D9H5D4"/>
<accession>A0A7D9H5D4</accession>
<feature type="domain" description="AMP-binding enzyme C-terminal" evidence="4">
    <location>
        <begin position="420"/>
        <end position="495"/>
    </location>
</feature>
<dbReference type="PANTHER" id="PTHR24096">
    <property type="entry name" value="LONG-CHAIN-FATTY-ACID--COA LIGASE"/>
    <property type="match status" value="1"/>
</dbReference>
<sequence>MIESPAHILPVAAESYGDKIALVTDDAQLSFADLEARSNQLANALVEMGIRPGDRVSLYSPNCWEWVVSYHGVLKTGAVVNPVNVMLTPEEVEFVANDCGAKLIIGSRDKLEPIVNLVGSGTVETLVCFGDAAPEGTVGFAELLDGQSAEFTVADIDPAALSTIAYTSGTTGHPKGAMQSHYSVAINIALTALMHGRTREDIVVSALPCPHVYGNVVMNGAFMTGMTLILHQTFNEEAILKSIEEHGATMFEGVPTMYLFLLSHKKLDDYKLSSLRCCTVGGQTMPVPKMEEVEERFGCPLIELWGMTEIAGLGTTFAHNGPIKHGSIGIVLPYVEARIAAVDDAKKTLPANEPGELMIRGPIVMLGYYGNEDTTREAIELDGWLHTGDIATMDSDGCIFIVDRKKDMIITAGFNVYPAELERVIAGHPDVAMVAVGSIPDEDKGELAKAYIIAKEETSPDADEIIDYCRQHLAAYKVPRAVQFVDDFPKTSSGKIMRRKLYELDEGQAHDS</sequence>
<reference evidence="5" key="1">
    <citation type="submission" date="2019-07" db="EMBL/GenBank/DDBJ databases">
        <authorList>
            <person name="Weber M."/>
            <person name="Kostadinov I."/>
            <person name="Kostadinov D I."/>
        </authorList>
    </citation>
    <scope>NUCLEOTIDE SEQUENCE</scope>
    <source>
        <strain evidence="5">Gfbio:sag-sample-b02:053724c1-46a9-4a36-b237-ea2bf867836b</strain>
    </source>
</reference>
<evidence type="ECO:0000256" key="1">
    <source>
        <dbReference type="ARBA" id="ARBA00006432"/>
    </source>
</evidence>
<feature type="domain" description="AMP-dependent synthetase/ligase" evidence="3">
    <location>
        <begin position="12"/>
        <end position="369"/>
    </location>
</feature>
<evidence type="ECO:0000313" key="5">
    <source>
        <dbReference type="EMBL" id="VUX54911.1"/>
    </source>
</evidence>
<dbReference type="EMBL" id="LR633966">
    <property type="protein sequence ID" value="VUX54911.1"/>
    <property type="molecule type" value="Genomic_DNA"/>
</dbReference>
<evidence type="ECO:0000259" key="4">
    <source>
        <dbReference type="Pfam" id="PF13193"/>
    </source>
</evidence>
<dbReference type="Gene3D" id="3.40.50.12780">
    <property type="entry name" value="N-terminal domain of ligase-like"/>
    <property type="match status" value="1"/>
</dbReference>
<evidence type="ECO:0000256" key="2">
    <source>
        <dbReference type="ARBA" id="ARBA00022598"/>
    </source>
</evidence>
<dbReference type="SUPFAM" id="SSF56801">
    <property type="entry name" value="Acetyl-CoA synthetase-like"/>
    <property type="match status" value="1"/>
</dbReference>
<evidence type="ECO:0000259" key="3">
    <source>
        <dbReference type="Pfam" id="PF00501"/>
    </source>
</evidence>
<dbReference type="Gene3D" id="3.30.300.30">
    <property type="match status" value="1"/>
</dbReference>
<protein>
    <submittedName>
        <fullName evidence="5">Acyl-CoA synthase</fullName>
    </submittedName>
</protein>
<keyword evidence="2" id="KW-0436">Ligase</keyword>
<dbReference type="GO" id="GO:0016405">
    <property type="term" value="F:CoA-ligase activity"/>
    <property type="evidence" value="ECO:0007669"/>
    <property type="project" value="TreeGrafter"/>
</dbReference>
<proteinExistence type="inferred from homology"/>
<dbReference type="InterPro" id="IPR025110">
    <property type="entry name" value="AMP-bd_C"/>
</dbReference>
<dbReference type="InterPro" id="IPR045851">
    <property type="entry name" value="AMP-bd_C_sf"/>
</dbReference>
<gene>
    <name evidence="5" type="ORF">JTBB02_V1_30009</name>
</gene>
<dbReference type="FunFam" id="3.30.300.30:FF:000008">
    <property type="entry name" value="2,3-dihydroxybenzoate-AMP ligase"/>
    <property type="match status" value="1"/>
</dbReference>
<name>A0A7D9H5D4_9GAMM</name>
<dbReference type="Pfam" id="PF13193">
    <property type="entry name" value="AMP-binding_C"/>
    <property type="match status" value="1"/>
</dbReference>
<dbReference type="InterPro" id="IPR042099">
    <property type="entry name" value="ANL_N_sf"/>
</dbReference>
<dbReference type="InterPro" id="IPR020845">
    <property type="entry name" value="AMP-binding_CS"/>
</dbReference>